<evidence type="ECO:0000313" key="1">
    <source>
        <dbReference type="EMBL" id="KAK7494509.1"/>
    </source>
</evidence>
<dbReference type="Proteomes" id="UP001519460">
    <property type="component" value="Unassembled WGS sequence"/>
</dbReference>
<reference evidence="1 2" key="1">
    <citation type="journal article" date="2023" name="Sci. Data">
        <title>Genome assembly of the Korean intertidal mud-creeper Batillaria attramentaria.</title>
        <authorList>
            <person name="Patra A.K."/>
            <person name="Ho P.T."/>
            <person name="Jun S."/>
            <person name="Lee S.J."/>
            <person name="Kim Y."/>
            <person name="Won Y.J."/>
        </authorList>
    </citation>
    <scope>NUCLEOTIDE SEQUENCE [LARGE SCALE GENOMIC DNA]</scope>
    <source>
        <strain evidence="1">Wonlab-2016</strain>
    </source>
</reference>
<name>A0ABD0L533_9CAEN</name>
<evidence type="ECO:0000313" key="2">
    <source>
        <dbReference type="Proteomes" id="UP001519460"/>
    </source>
</evidence>
<proteinExistence type="predicted"/>
<accession>A0ABD0L533</accession>
<gene>
    <name evidence="1" type="ORF">BaRGS_00014162</name>
</gene>
<sequence length="59" mass="6535">MQLFCFFRELVTENVLFMTSAANGDDNLFHASSFGGEETDGWKGCPCVCLVKVGAQRKE</sequence>
<keyword evidence="2" id="KW-1185">Reference proteome</keyword>
<dbReference type="EMBL" id="JACVVK020000082">
    <property type="protein sequence ID" value="KAK7494509.1"/>
    <property type="molecule type" value="Genomic_DNA"/>
</dbReference>
<comment type="caution">
    <text evidence="1">The sequence shown here is derived from an EMBL/GenBank/DDBJ whole genome shotgun (WGS) entry which is preliminary data.</text>
</comment>
<protein>
    <submittedName>
        <fullName evidence="1">Uncharacterized protein</fullName>
    </submittedName>
</protein>
<organism evidence="1 2">
    <name type="scientific">Batillaria attramentaria</name>
    <dbReference type="NCBI Taxonomy" id="370345"/>
    <lineage>
        <taxon>Eukaryota</taxon>
        <taxon>Metazoa</taxon>
        <taxon>Spiralia</taxon>
        <taxon>Lophotrochozoa</taxon>
        <taxon>Mollusca</taxon>
        <taxon>Gastropoda</taxon>
        <taxon>Caenogastropoda</taxon>
        <taxon>Sorbeoconcha</taxon>
        <taxon>Cerithioidea</taxon>
        <taxon>Batillariidae</taxon>
        <taxon>Batillaria</taxon>
    </lineage>
</organism>
<feature type="non-terminal residue" evidence="1">
    <location>
        <position position="59"/>
    </location>
</feature>
<dbReference type="AlphaFoldDB" id="A0ABD0L533"/>